<organism evidence="7 8">
    <name type="scientific">Natronobacterium haloterrestre</name>
    <name type="common">Halobiforma haloterrestris</name>
    <dbReference type="NCBI Taxonomy" id="148448"/>
    <lineage>
        <taxon>Archaea</taxon>
        <taxon>Methanobacteriati</taxon>
        <taxon>Methanobacteriota</taxon>
        <taxon>Stenosarchaea group</taxon>
        <taxon>Halobacteria</taxon>
        <taxon>Halobacteriales</taxon>
        <taxon>Natrialbaceae</taxon>
        <taxon>Natronobacterium</taxon>
    </lineage>
</organism>
<gene>
    <name evidence="7" type="ORF">SAMN05444422_103213</name>
</gene>
<feature type="transmembrane region" description="Helical" evidence="6">
    <location>
        <begin position="89"/>
        <end position="107"/>
    </location>
</feature>
<dbReference type="Proteomes" id="UP000199161">
    <property type="component" value="Unassembled WGS sequence"/>
</dbReference>
<dbReference type="GO" id="GO:0016020">
    <property type="term" value="C:membrane"/>
    <property type="evidence" value="ECO:0007669"/>
    <property type="project" value="UniProtKB-SubCell"/>
</dbReference>
<evidence type="ECO:0000256" key="4">
    <source>
        <dbReference type="ARBA" id="ARBA00022989"/>
    </source>
</evidence>
<evidence type="ECO:0000256" key="2">
    <source>
        <dbReference type="ARBA" id="ARBA00009160"/>
    </source>
</evidence>
<protein>
    <submittedName>
        <fullName evidence="7">Uncharacterized membrane protein, Fun14 family</fullName>
    </submittedName>
</protein>
<reference evidence="8" key="1">
    <citation type="submission" date="2016-10" db="EMBL/GenBank/DDBJ databases">
        <authorList>
            <person name="Varghese N."/>
            <person name="Submissions S."/>
        </authorList>
    </citation>
    <scope>NUCLEOTIDE SEQUENCE [LARGE SCALE GENOMIC DNA]</scope>
    <source>
        <strain evidence="8">DSM 13078</strain>
    </source>
</reference>
<evidence type="ECO:0000256" key="3">
    <source>
        <dbReference type="ARBA" id="ARBA00022692"/>
    </source>
</evidence>
<evidence type="ECO:0000313" key="8">
    <source>
        <dbReference type="Proteomes" id="UP000199161"/>
    </source>
</evidence>
<keyword evidence="5 6" id="KW-0472">Membrane</keyword>
<dbReference type="EMBL" id="FOKW01000003">
    <property type="protein sequence ID" value="SFB95244.1"/>
    <property type="molecule type" value="Genomic_DNA"/>
</dbReference>
<dbReference type="InterPro" id="IPR007014">
    <property type="entry name" value="FUN14"/>
</dbReference>
<keyword evidence="8" id="KW-1185">Reference proteome</keyword>
<keyword evidence="4 6" id="KW-1133">Transmembrane helix</keyword>
<dbReference type="AlphaFoldDB" id="A0A1I1F7J2"/>
<feature type="transmembrane region" description="Helical" evidence="6">
    <location>
        <begin position="34"/>
        <end position="52"/>
    </location>
</feature>
<feature type="transmembrane region" description="Helical" evidence="6">
    <location>
        <begin position="12"/>
        <end position="29"/>
    </location>
</feature>
<proteinExistence type="inferred from homology"/>
<keyword evidence="3 6" id="KW-0812">Transmembrane</keyword>
<sequence length="110" mass="11370">MLDLMLSVDPTTLLLEFGGGAVLGALVGYGTKRVAKLLAIVLGVELMLFRYLESQGIVVVDYERLTAGAIGSGDSMQAAGVGVHWLESALSVVAIGAGFASGFLIGYHRG</sequence>
<evidence type="ECO:0000256" key="5">
    <source>
        <dbReference type="ARBA" id="ARBA00023136"/>
    </source>
</evidence>
<evidence type="ECO:0000313" key="7">
    <source>
        <dbReference type="EMBL" id="SFB95244.1"/>
    </source>
</evidence>
<accession>A0A1I1F7J2</accession>
<comment type="similarity">
    <text evidence="2">Belongs to the FUN14 family.</text>
</comment>
<dbReference type="Pfam" id="PF04930">
    <property type="entry name" value="FUN14"/>
    <property type="match status" value="1"/>
</dbReference>
<comment type="subcellular location">
    <subcellularLocation>
        <location evidence="1">Membrane</location>
    </subcellularLocation>
</comment>
<evidence type="ECO:0000256" key="6">
    <source>
        <dbReference type="SAM" id="Phobius"/>
    </source>
</evidence>
<evidence type="ECO:0000256" key="1">
    <source>
        <dbReference type="ARBA" id="ARBA00004370"/>
    </source>
</evidence>
<name>A0A1I1F7J2_NATHA</name>